<dbReference type="PANTHER" id="PTHR33627:SF1">
    <property type="entry name" value="TRANSPOSASE"/>
    <property type="match status" value="1"/>
</dbReference>
<dbReference type="PANTHER" id="PTHR33627">
    <property type="entry name" value="TRANSPOSASE"/>
    <property type="match status" value="1"/>
</dbReference>
<evidence type="ECO:0000259" key="1">
    <source>
        <dbReference type="Pfam" id="PF13546"/>
    </source>
</evidence>
<dbReference type="InterPro" id="IPR038721">
    <property type="entry name" value="IS701-like_DDE_dom"/>
</dbReference>
<comment type="caution">
    <text evidence="2">The sequence shown here is derived from an EMBL/GenBank/DDBJ whole genome shotgun (WGS) entry which is preliminary data.</text>
</comment>
<accession>I4I6H0</accession>
<dbReference type="AlphaFoldDB" id="I4I6H0"/>
<dbReference type="Pfam" id="PF13546">
    <property type="entry name" value="DDE_5"/>
    <property type="match status" value="1"/>
</dbReference>
<dbReference type="InterPro" id="IPR039365">
    <property type="entry name" value="IS701-like"/>
</dbReference>
<protein>
    <recommendedName>
        <fullName evidence="1">Transposase IS701-like DDE domain-containing protein</fullName>
    </recommendedName>
</protein>
<name>I4I6H0_MICAE</name>
<sequence>MKETTPAAMPPCFDRWCRRFDNCFKNEAQKNGFRQYLGGLLGESERKNLTQMANNAVGVVYNRLHHFLTESPWSDRQVNESHIPHPKCHNVSKEEGARVKILI</sequence>
<evidence type="ECO:0000313" key="2">
    <source>
        <dbReference type="EMBL" id="CCI29894.1"/>
    </source>
</evidence>
<dbReference type="HOGENOM" id="CLU_2260508_0_0_3"/>
<evidence type="ECO:0000313" key="3">
    <source>
        <dbReference type="Proteomes" id="UP000004775"/>
    </source>
</evidence>
<proteinExistence type="predicted"/>
<gene>
    <name evidence="2" type="ORF">MICAH_6730001</name>
</gene>
<dbReference type="EMBL" id="CAIO01000638">
    <property type="protein sequence ID" value="CCI29894.1"/>
    <property type="molecule type" value="Genomic_DNA"/>
</dbReference>
<feature type="domain" description="Transposase IS701-like DDE" evidence="1">
    <location>
        <begin position="19"/>
        <end position="79"/>
    </location>
</feature>
<dbReference type="Proteomes" id="UP000004775">
    <property type="component" value="Unassembled WGS sequence"/>
</dbReference>
<reference evidence="2 3" key="1">
    <citation type="submission" date="2012-04" db="EMBL/GenBank/DDBJ databases">
        <authorList>
            <person name="Genoscope - CEA"/>
        </authorList>
    </citation>
    <scope>NUCLEOTIDE SEQUENCE [LARGE SCALE GENOMIC DNA]</scope>
    <source>
        <strain evidence="2 3">9809</strain>
    </source>
</reference>
<organism evidence="2 3">
    <name type="scientific">Microcystis aeruginosa PCC 9809</name>
    <dbReference type="NCBI Taxonomy" id="1160285"/>
    <lineage>
        <taxon>Bacteria</taxon>
        <taxon>Bacillati</taxon>
        <taxon>Cyanobacteriota</taxon>
        <taxon>Cyanophyceae</taxon>
        <taxon>Oscillatoriophycideae</taxon>
        <taxon>Chroococcales</taxon>
        <taxon>Microcystaceae</taxon>
        <taxon>Microcystis</taxon>
    </lineage>
</organism>